<organism evidence="3 4">
    <name type="scientific">Centaurea solstitialis</name>
    <name type="common">yellow star-thistle</name>
    <dbReference type="NCBI Taxonomy" id="347529"/>
    <lineage>
        <taxon>Eukaryota</taxon>
        <taxon>Viridiplantae</taxon>
        <taxon>Streptophyta</taxon>
        <taxon>Embryophyta</taxon>
        <taxon>Tracheophyta</taxon>
        <taxon>Spermatophyta</taxon>
        <taxon>Magnoliopsida</taxon>
        <taxon>eudicotyledons</taxon>
        <taxon>Gunneridae</taxon>
        <taxon>Pentapetalae</taxon>
        <taxon>asterids</taxon>
        <taxon>campanulids</taxon>
        <taxon>Asterales</taxon>
        <taxon>Asteraceae</taxon>
        <taxon>Carduoideae</taxon>
        <taxon>Cardueae</taxon>
        <taxon>Centaureinae</taxon>
        <taxon>Centaurea</taxon>
    </lineage>
</organism>
<keyword evidence="2" id="KW-0472">Membrane</keyword>
<keyword evidence="4" id="KW-1185">Reference proteome</keyword>
<dbReference type="EMBL" id="JARYMX010000003">
    <property type="protein sequence ID" value="KAJ9557702.1"/>
    <property type="molecule type" value="Genomic_DNA"/>
</dbReference>
<reference evidence="3" key="1">
    <citation type="submission" date="2023-03" db="EMBL/GenBank/DDBJ databases">
        <title>Chromosome-scale reference genome and RAD-based genetic map of yellow starthistle (Centaurea solstitialis) reveal putative structural variation and QTLs associated with invader traits.</title>
        <authorList>
            <person name="Reatini B."/>
            <person name="Cang F.A."/>
            <person name="Jiang Q."/>
            <person name="Mckibben M.T.W."/>
            <person name="Barker M.S."/>
            <person name="Rieseberg L.H."/>
            <person name="Dlugosch K.M."/>
        </authorList>
    </citation>
    <scope>NUCLEOTIDE SEQUENCE</scope>
    <source>
        <strain evidence="3">CAN-66</strain>
        <tissue evidence="3">Leaf</tissue>
    </source>
</reference>
<dbReference type="InterPro" id="IPR031052">
    <property type="entry name" value="FHY3/FAR1"/>
</dbReference>
<dbReference type="AlphaFoldDB" id="A0AA38WEH6"/>
<evidence type="ECO:0000256" key="1">
    <source>
        <dbReference type="RuleBase" id="RU367018"/>
    </source>
</evidence>
<dbReference type="PANTHER" id="PTHR31669">
    <property type="entry name" value="PROTEIN FAR1-RELATED SEQUENCE 10-RELATED"/>
    <property type="match status" value="1"/>
</dbReference>
<keyword evidence="1" id="KW-0863">Zinc-finger</keyword>
<protein>
    <recommendedName>
        <fullName evidence="1">Protein FAR1-RELATED SEQUENCE</fullName>
    </recommendedName>
</protein>
<evidence type="ECO:0000256" key="2">
    <source>
        <dbReference type="SAM" id="Phobius"/>
    </source>
</evidence>
<evidence type="ECO:0000313" key="4">
    <source>
        <dbReference type="Proteomes" id="UP001172457"/>
    </source>
</evidence>
<name>A0AA38WEH6_9ASTR</name>
<sequence length="268" mass="31549">MSAIELLTLIMCYIIVMINVFCVVGGDLRILIIEIFIMRSSIGESKSHMIQTALKGGFEYMGATFVDYENVRHNVISLVENKERIIREPKLVITDQCATMKQVVLVVFMEYKHRLYAWHKYKKLHVNDWVANMYAISQSWIFAYFKDDPTTRLLRTMPRSKSSMHTFGCLCHLKMTLFKQRNKQSSLEFVTRNMFPMCVTRLCIERHASEVYTRVMFFMLKRDTKIVFNRQDGDVKRYVVSHKSSRSITKISYELMVVHDVSVKNFEC</sequence>
<gene>
    <name evidence="3" type="ORF">OSB04_012316</name>
</gene>
<keyword evidence="1" id="KW-0539">Nucleus</keyword>
<keyword evidence="2" id="KW-1133">Transmembrane helix</keyword>
<comment type="similarity">
    <text evidence="1">Belongs to the FHY3/FAR1 family.</text>
</comment>
<dbReference type="PANTHER" id="PTHR31669:SF306">
    <property type="entry name" value="PROTEIN FAR1-RELATED SEQUENCE"/>
    <property type="match status" value="1"/>
</dbReference>
<accession>A0AA38WEH6</accession>
<keyword evidence="1" id="KW-0862">Zinc</keyword>
<comment type="function">
    <text evidence="1">Putative transcription activator involved in regulating light control of development.</text>
</comment>
<dbReference type="GO" id="GO:0005634">
    <property type="term" value="C:nucleus"/>
    <property type="evidence" value="ECO:0007669"/>
    <property type="project" value="UniProtKB-SubCell"/>
</dbReference>
<dbReference type="Proteomes" id="UP001172457">
    <property type="component" value="Chromosome 3"/>
</dbReference>
<dbReference type="GO" id="GO:0008270">
    <property type="term" value="F:zinc ion binding"/>
    <property type="evidence" value="ECO:0007669"/>
    <property type="project" value="UniProtKB-UniRule"/>
</dbReference>
<comment type="caution">
    <text evidence="3">The sequence shown here is derived from an EMBL/GenBank/DDBJ whole genome shotgun (WGS) entry which is preliminary data.</text>
</comment>
<dbReference type="GO" id="GO:0006355">
    <property type="term" value="P:regulation of DNA-templated transcription"/>
    <property type="evidence" value="ECO:0007669"/>
    <property type="project" value="UniProtKB-UniRule"/>
</dbReference>
<evidence type="ECO:0000313" key="3">
    <source>
        <dbReference type="EMBL" id="KAJ9557702.1"/>
    </source>
</evidence>
<feature type="transmembrane region" description="Helical" evidence="2">
    <location>
        <begin position="6"/>
        <end position="32"/>
    </location>
</feature>
<proteinExistence type="inferred from homology"/>
<comment type="subcellular location">
    <subcellularLocation>
        <location evidence="1">Nucleus</location>
    </subcellularLocation>
</comment>
<keyword evidence="2" id="KW-0812">Transmembrane</keyword>
<keyword evidence="1" id="KW-0479">Metal-binding</keyword>